<dbReference type="RefSeq" id="WP_055267261.1">
    <property type="nucleotide sequence ID" value="NZ_CABIXQ010000020.1"/>
</dbReference>
<keyword evidence="2" id="KW-0238">DNA-binding</keyword>
<dbReference type="PANTHER" id="PTHR38445:SF12">
    <property type="entry name" value="GNTR-FAMILY TRANSCRIPTIONAL REGULATOR"/>
    <property type="match status" value="1"/>
</dbReference>
<dbReference type="PANTHER" id="PTHR38445">
    <property type="entry name" value="HTH-TYPE TRANSCRIPTIONAL REPRESSOR YTRA"/>
    <property type="match status" value="1"/>
</dbReference>
<evidence type="ECO:0000259" key="4">
    <source>
        <dbReference type="PROSITE" id="PS50949"/>
    </source>
</evidence>
<keyword evidence="3" id="KW-0804">Transcription</keyword>
<protein>
    <submittedName>
        <fullName evidence="5">GntR family transcriptional regulator</fullName>
    </submittedName>
</protein>
<dbReference type="Gene3D" id="1.10.10.10">
    <property type="entry name" value="Winged helix-like DNA-binding domain superfamily/Winged helix DNA-binding domain"/>
    <property type="match status" value="1"/>
</dbReference>
<gene>
    <name evidence="5" type="ORF">ERS852471_02632</name>
</gene>
<dbReference type="InterPro" id="IPR036388">
    <property type="entry name" value="WH-like_DNA-bd_sf"/>
</dbReference>
<evidence type="ECO:0000313" key="5">
    <source>
        <dbReference type="EMBL" id="CUO93168.1"/>
    </source>
</evidence>
<proteinExistence type="predicted"/>
<dbReference type="AlphaFoldDB" id="A0A174J6A4"/>
<dbReference type="GO" id="GO:0003700">
    <property type="term" value="F:DNA-binding transcription factor activity"/>
    <property type="evidence" value="ECO:0007669"/>
    <property type="project" value="InterPro"/>
</dbReference>
<dbReference type="GO" id="GO:0003677">
    <property type="term" value="F:DNA binding"/>
    <property type="evidence" value="ECO:0007669"/>
    <property type="project" value="UniProtKB-KW"/>
</dbReference>
<evidence type="ECO:0000256" key="2">
    <source>
        <dbReference type="ARBA" id="ARBA00023125"/>
    </source>
</evidence>
<evidence type="ECO:0000256" key="3">
    <source>
        <dbReference type="ARBA" id="ARBA00023163"/>
    </source>
</evidence>
<dbReference type="PROSITE" id="PS50949">
    <property type="entry name" value="HTH_GNTR"/>
    <property type="match status" value="1"/>
</dbReference>
<keyword evidence="1" id="KW-0805">Transcription regulation</keyword>
<dbReference type="SMART" id="SM00345">
    <property type="entry name" value="HTH_GNTR"/>
    <property type="match status" value="1"/>
</dbReference>
<reference evidence="5 6" key="1">
    <citation type="submission" date="2015-09" db="EMBL/GenBank/DDBJ databases">
        <authorList>
            <consortium name="Pathogen Informatics"/>
        </authorList>
    </citation>
    <scope>NUCLEOTIDE SEQUENCE [LARGE SCALE GENOMIC DNA]</scope>
    <source>
        <strain evidence="5 6">2789STDY5834856</strain>
    </source>
</reference>
<dbReference type="EMBL" id="CYZX01000020">
    <property type="protein sequence ID" value="CUO93168.1"/>
    <property type="molecule type" value="Genomic_DNA"/>
</dbReference>
<organism evidence="5 6">
    <name type="scientific">Clostridium disporicum</name>
    <dbReference type="NCBI Taxonomy" id="84024"/>
    <lineage>
        <taxon>Bacteria</taxon>
        <taxon>Bacillati</taxon>
        <taxon>Bacillota</taxon>
        <taxon>Clostridia</taxon>
        <taxon>Eubacteriales</taxon>
        <taxon>Clostridiaceae</taxon>
        <taxon>Clostridium</taxon>
    </lineage>
</organism>
<feature type="domain" description="HTH gntR-type" evidence="4">
    <location>
        <begin position="11"/>
        <end position="79"/>
    </location>
</feature>
<evidence type="ECO:0000313" key="6">
    <source>
        <dbReference type="Proteomes" id="UP000095594"/>
    </source>
</evidence>
<accession>A0A174J6A4</accession>
<dbReference type="InterPro" id="IPR000524">
    <property type="entry name" value="Tscrpt_reg_HTH_GntR"/>
</dbReference>
<name>A0A174J6A4_9CLOT</name>
<dbReference type="OrthoDB" id="9802328at2"/>
<dbReference type="Proteomes" id="UP000095594">
    <property type="component" value="Unassembled WGS sequence"/>
</dbReference>
<dbReference type="SUPFAM" id="SSF46785">
    <property type="entry name" value="Winged helix' DNA-binding domain"/>
    <property type="match status" value="1"/>
</dbReference>
<dbReference type="CDD" id="cd07377">
    <property type="entry name" value="WHTH_GntR"/>
    <property type="match status" value="1"/>
</dbReference>
<dbReference type="InterPro" id="IPR036390">
    <property type="entry name" value="WH_DNA-bd_sf"/>
</dbReference>
<sequence>MLLKIDFDSDIPIYNQIKTEIIKGIARGEIEEGEILPSVRGLASDIEVNMHTVNKTYSILKDEGYIKIDRRKGAFISLNLDESNNKFRRSFEEELEYYIAECCNRGISKDEVYKIIEKKYSLFKEKE</sequence>
<dbReference type="Pfam" id="PF00392">
    <property type="entry name" value="GntR"/>
    <property type="match status" value="1"/>
</dbReference>
<evidence type="ECO:0000256" key="1">
    <source>
        <dbReference type="ARBA" id="ARBA00023015"/>
    </source>
</evidence>